<reference evidence="11 12" key="1">
    <citation type="submission" date="2019-02" db="EMBL/GenBank/DDBJ databases">
        <title>Deep-cultivation of Planctomycetes and their phenomic and genomic characterization uncovers novel biology.</title>
        <authorList>
            <person name="Wiegand S."/>
            <person name="Jogler M."/>
            <person name="Boedeker C."/>
            <person name="Pinto D."/>
            <person name="Vollmers J."/>
            <person name="Rivas-Marin E."/>
            <person name="Kohn T."/>
            <person name="Peeters S.H."/>
            <person name="Heuer A."/>
            <person name="Rast P."/>
            <person name="Oberbeckmann S."/>
            <person name="Bunk B."/>
            <person name="Jeske O."/>
            <person name="Meyerdierks A."/>
            <person name="Storesund J.E."/>
            <person name="Kallscheuer N."/>
            <person name="Luecker S."/>
            <person name="Lage O.M."/>
            <person name="Pohl T."/>
            <person name="Merkel B.J."/>
            <person name="Hornburger P."/>
            <person name="Mueller R.-W."/>
            <person name="Bruemmer F."/>
            <person name="Labrenz M."/>
            <person name="Spormann A.M."/>
            <person name="Op den Camp H."/>
            <person name="Overmann J."/>
            <person name="Amann R."/>
            <person name="Jetten M.S.M."/>
            <person name="Mascher T."/>
            <person name="Medema M.H."/>
            <person name="Devos D.P."/>
            <person name="Kaster A.-K."/>
            <person name="Ovreas L."/>
            <person name="Rohde M."/>
            <person name="Galperin M.Y."/>
            <person name="Jogler C."/>
        </authorList>
    </citation>
    <scope>NUCLEOTIDE SEQUENCE [LARGE SCALE GENOMIC DNA]</scope>
    <source>
        <strain evidence="11 12">Mal4</strain>
    </source>
</reference>
<evidence type="ECO:0000313" key="12">
    <source>
        <dbReference type="Proteomes" id="UP000320496"/>
    </source>
</evidence>
<keyword evidence="5 10" id="KW-0443">Lipid metabolism</keyword>
<gene>
    <name evidence="10 11" type="primary">plsX</name>
    <name evidence="11" type="ORF">Mal4_22490</name>
</gene>
<comment type="function">
    <text evidence="10">Catalyzes the reversible formation of acyl-phosphate (acyl-PO(4)) from acyl-[acyl-carrier-protein] (acyl-ACP). This enzyme utilizes acyl-ACP as fatty acyl donor, but not acyl-CoA.</text>
</comment>
<protein>
    <recommendedName>
        <fullName evidence="8 10">Phosphate acyltransferase</fullName>
        <ecNumber evidence="8 10">2.3.1.274</ecNumber>
    </recommendedName>
    <alternativeName>
        <fullName evidence="10">Acyl-ACP phosphotransacylase</fullName>
    </alternativeName>
    <alternativeName>
        <fullName evidence="10">Acyl-[acyl-carrier-protein]--phosphate acyltransferase</fullName>
    </alternativeName>
    <alternativeName>
        <fullName evidence="10">Phosphate-acyl-ACP acyltransferase</fullName>
    </alternativeName>
</protein>
<evidence type="ECO:0000256" key="4">
    <source>
        <dbReference type="ARBA" id="ARBA00022679"/>
    </source>
</evidence>
<accession>A0A517Z601</accession>
<proteinExistence type="inferred from homology"/>
<dbReference type="Gene3D" id="3.40.718.10">
    <property type="entry name" value="Isopropylmalate Dehydrogenase"/>
    <property type="match status" value="1"/>
</dbReference>
<evidence type="ECO:0000256" key="10">
    <source>
        <dbReference type="HAMAP-Rule" id="MF_00019"/>
    </source>
</evidence>
<dbReference type="PANTHER" id="PTHR30100:SF1">
    <property type="entry name" value="PHOSPHATE ACYLTRANSFERASE"/>
    <property type="match status" value="1"/>
</dbReference>
<evidence type="ECO:0000313" key="11">
    <source>
        <dbReference type="EMBL" id="QDU37930.1"/>
    </source>
</evidence>
<evidence type="ECO:0000256" key="5">
    <source>
        <dbReference type="ARBA" id="ARBA00023098"/>
    </source>
</evidence>
<dbReference type="InterPro" id="IPR003664">
    <property type="entry name" value="FA_synthesis"/>
</dbReference>
<keyword evidence="3 10" id="KW-0444">Lipid biosynthesis</keyword>
<dbReference type="GO" id="GO:0005737">
    <property type="term" value="C:cytoplasm"/>
    <property type="evidence" value="ECO:0007669"/>
    <property type="project" value="UniProtKB-SubCell"/>
</dbReference>
<sequence length="335" mass="35098">MRIALDAMGGDDAPGVNVDGAVAAAQANPDLQVTLVGDQPQLETLLDATGFSSPQITVHAADGFVGMDEKPTDALRKKPQSSIAVCWQLMANREVDAVVSAGNTGGVVAAGLRTRLFLSGVKRPGIAVVLPTRRGRAVLMDVGANPAARAEHLYQYAWMGSIFAREMLGVETPSVGLMNIGSEEGKGVDLVREAHGLIAGSSLSNHYIGNVEGRGLYTGDADVIICEGFVGNVVLKVSEGMAAMMMDMISREVMDCLDAEKPNAAQAFRTIGKRYEYNEIGGAPLLGIDGICLICHGSSDARSIANALRGATTLRDRHVNTHIVESLANGCPTPG</sequence>
<keyword evidence="11" id="KW-0012">Acyltransferase</keyword>
<evidence type="ECO:0000256" key="2">
    <source>
        <dbReference type="ARBA" id="ARBA00022490"/>
    </source>
</evidence>
<dbReference type="EMBL" id="CP036275">
    <property type="protein sequence ID" value="QDU37930.1"/>
    <property type="molecule type" value="Genomic_DNA"/>
</dbReference>
<dbReference type="InterPro" id="IPR012281">
    <property type="entry name" value="Phospholipid_synth_PlsX-like"/>
</dbReference>
<evidence type="ECO:0000256" key="7">
    <source>
        <dbReference type="ARBA" id="ARBA00023264"/>
    </source>
</evidence>
<dbReference type="PANTHER" id="PTHR30100">
    <property type="entry name" value="FATTY ACID/PHOSPHOLIPID SYNTHESIS PROTEIN PLSX"/>
    <property type="match status" value="1"/>
</dbReference>
<comment type="similarity">
    <text evidence="10">Belongs to the PlsX family.</text>
</comment>
<keyword evidence="6 10" id="KW-0594">Phospholipid biosynthesis</keyword>
<comment type="catalytic activity">
    <reaction evidence="1 10">
        <text>a fatty acyl-[ACP] + phosphate = an acyl phosphate + holo-[ACP]</text>
        <dbReference type="Rhea" id="RHEA:42292"/>
        <dbReference type="Rhea" id="RHEA-COMP:9685"/>
        <dbReference type="Rhea" id="RHEA-COMP:14125"/>
        <dbReference type="ChEBI" id="CHEBI:43474"/>
        <dbReference type="ChEBI" id="CHEBI:59918"/>
        <dbReference type="ChEBI" id="CHEBI:64479"/>
        <dbReference type="ChEBI" id="CHEBI:138651"/>
        <dbReference type="EC" id="2.3.1.274"/>
    </reaction>
</comment>
<comment type="subunit">
    <text evidence="9 10">Homodimer. Probably interacts with PlsY.</text>
</comment>
<keyword evidence="2 10" id="KW-0963">Cytoplasm</keyword>
<dbReference type="GO" id="GO:0043811">
    <property type="term" value="F:phosphate:acyl-[acyl carrier protein] acyltransferase activity"/>
    <property type="evidence" value="ECO:0007669"/>
    <property type="project" value="UniProtKB-UniRule"/>
</dbReference>
<evidence type="ECO:0000256" key="6">
    <source>
        <dbReference type="ARBA" id="ARBA00023209"/>
    </source>
</evidence>
<evidence type="ECO:0000256" key="8">
    <source>
        <dbReference type="ARBA" id="ARBA00024069"/>
    </source>
</evidence>
<keyword evidence="12" id="KW-1185">Reference proteome</keyword>
<name>A0A517Z601_9PLAN</name>
<dbReference type="HAMAP" id="MF_00019">
    <property type="entry name" value="PlsX"/>
    <property type="match status" value="1"/>
</dbReference>
<keyword evidence="7 10" id="KW-1208">Phospholipid metabolism</keyword>
<evidence type="ECO:0000256" key="1">
    <source>
        <dbReference type="ARBA" id="ARBA00001232"/>
    </source>
</evidence>
<dbReference type="Proteomes" id="UP000320496">
    <property type="component" value="Chromosome"/>
</dbReference>
<dbReference type="UniPathway" id="UPA00085"/>
<evidence type="ECO:0000256" key="9">
    <source>
        <dbReference type="ARBA" id="ARBA00046608"/>
    </source>
</evidence>
<dbReference type="GO" id="GO:0008654">
    <property type="term" value="P:phospholipid biosynthetic process"/>
    <property type="evidence" value="ECO:0007669"/>
    <property type="project" value="UniProtKB-KW"/>
</dbReference>
<dbReference type="EC" id="2.3.1.274" evidence="8 10"/>
<dbReference type="GO" id="GO:0006633">
    <property type="term" value="P:fatty acid biosynthetic process"/>
    <property type="evidence" value="ECO:0007669"/>
    <property type="project" value="UniProtKB-UniRule"/>
</dbReference>
<evidence type="ECO:0000256" key="3">
    <source>
        <dbReference type="ARBA" id="ARBA00022516"/>
    </source>
</evidence>
<comment type="pathway">
    <text evidence="10">Lipid metabolism; phospholipid metabolism.</text>
</comment>
<dbReference type="KEGG" id="mri:Mal4_22490"/>
<keyword evidence="4 10" id="KW-0808">Transferase</keyword>
<comment type="subcellular location">
    <subcellularLocation>
        <location evidence="10">Cytoplasm</location>
    </subcellularLocation>
    <text evidence="10">Associated with the membrane possibly through PlsY.</text>
</comment>
<dbReference type="NCBIfam" id="TIGR00182">
    <property type="entry name" value="plsX"/>
    <property type="match status" value="1"/>
</dbReference>
<dbReference type="OrthoDB" id="9806408at2"/>
<organism evidence="11 12">
    <name type="scientific">Maioricimonas rarisocia</name>
    <dbReference type="NCBI Taxonomy" id="2528026"/>
    <lineage>
        <taxon>Bacteria</taxon>
        <taxon>Pseudomonadati</taxon>
        <taxon>Planctomycetota</taxon>
        <taxon>Planctomycetia</taxon>
        <taxon>Planctomycetales</taxon>
        <taxon>Planctomycetaceae</taxon>
        <taxon>Maioricimonas</taxon>
    </lineage>
</organism>
<dbReference type="SUPFAM" id="SSF53659">
    <property type="entry name" value="Isocitrate/Isopropylmalate dehydrogenase-like"/>
    <property type="match status" value="1"/>
</dbReference>
<dbReference type="Pfam" id="PF02504">
    <property type="entry name" value="FA_synthesis"/>
    <property type="match status" value="1"/>
</dbReference>
<dbReference type="PIRSF" id="PIRSF002465">
    <property type="entry name" value="Phsphlp_syn_PlsX"/>
    <property type="match status" value="1"/>
</dbReference>
<dbReference type="RefSeq" id="WP_145369242.1">
    <property type="nucleotide sequence ID" value="NZ_CP036275.1"/>
</dbReference>
<dbReference type="AlphaFoldDB" id="A0A517Z601"/>